<protein>
    <submittedName>
        <fullName evidence="1">Uncharacterized protein</fullName>
    </submittedName>
</protein>
<name>A0ACB0YVT2_MELEN</name>
<organism evidence="1 2">
    <name type="scientific">Meloidogyne enterolobii</name>
    <name type="common">Root-knot nematode worm</name>
    <name type="synonym">Meloidogyne mayaguensis</name>
    <dbReference type="NCBI Taxonomy" id="390850"/>
    <lineage>
        <taxon>Eukaryota</taxon>
        <taxon>Metazoa</taxon>
        <taxon>Ecdysozoa</taxon>
        <taxon>Nematoda</taxon>
        <taxon>Chromadorea</taxon>
        <taxon>Rhabditida</taxon>
        <taxon>Tylenchina</taxon>
        <taxon>Tylenchomorpha</taxon>
        <taxon>Tylenchoidea</taxon>
        <taxon>Meloidogynidae</taxon>
        <taxon>Meloidogyninae</taxon>
        <taxon>Meloidogyne</taxon>
    </lineage>
</organism>
<gene>
    <name evidence="1" type="ORF">MENTE1834_LOCUS17116</name>
</gene>
<dbReference type="EMBL" id="CAVMJV010000019">
    <property type="protein sequence ID" value="CAK5064731.1"/>
    <property type="molecule type" value="Genomic_DNA"/>
</dbReference>
<proteinExistence type="predicted"/>
<evidence type="ECO:0000313" key="1">
    <source>
        <dbReference type="EMBL" id="CAK5064731.1"/>
    </source>
</evidence>
<comment type="caution">
    <text evidence="1">The sequence shown here is derived from an EMBL/GenBank/DDBJ whole genome shotgun (WGS) entry which is preliminary data.</text>
</comment>
<accession>A0ACB0YVT2</accession>
<sequence>MHADAIVIACLKISIPSFSAPGCVFFFLLISVNFFLKAINASVSICTSFVQYSAKASSKQN</sequence>
<dbReference type="Proteomes" id="UP001497535">
    <property type="component" value="Unassembled WGS sequence"/>
</dbReference>
<keyword evidence="2" id="KW-1185">Reference proteome</keyword>
<evidence type="ECO:0000313" key="2">
    <source>
        <dbReference type="Proteomes" id="UP001497535"/>
    </source>
</evidence>
<reference evidence="1" key="1">
    <citation type="submission" date="2023-11" db="EMBL/GenBank/DDBJ databases">
        <authorList>
            <person name="Poullet M."/>
        </authorList>
    </citation>
    <scope>NUCLEOTIDE SEQUENCE</scope>
    <source>
        <strain evidence="1">E1834</strain>
    </source>
</reference>